<evidence type="ECO:0000313" key="2">
    <source>
        <dbReference type="EMBL" id="QHS93708.1"/>
    </source>
</evidence>
<dbReference type="EMBL" id="MN739208">
    <property type="protein sequence ID" value="QHS93708.1"/>
    <property type="molecule type" value="Genomic_DNA"/>
</dbReference>
<dbReference type="AlphaFoldDB" id="A0A6C0BQN9"/>
<protein>
    <recommendedName>
        <fullName evidence="1">Glycosyl transferase family 25 domain-containing protein</fullName>
    </recommendedName>
</protein>
<name>A0A6C0BQN9_9ZZZZ</name>
<dbReference type="Pfam" id="PF01755">
    <property type="entry name" value="Glyco_transf_25"/>
    <property type="match status" value="1"/>
</dbReference>
<reference evidence="2" key="1">
    <citation type="journal article" date="2020" name="Nature">
        <title>Giant virus diversity and host interactions through global metagenomics.</title>
        <authorList>
            <person name="Schulz F."/>
            <person name="Roux S."/>
            <person name="Paez-Espino D."/>
            <person name="Jungbluth S."/>
            <person name="Walsh D.A."/>
            <person name="Denef V.J."/>
            <person name="McMahon K.D."/>
            <person name="Konstantinidis K.T."/>
            <person name="Eloe-Fadrosh E.A."/>
            <person name="Kyrpides N.C."/>
            <person name="Woyke T."/>
        </authorList>
    </citation>
    <scope>NUCLEOTIDE SEQUENCE</scope>
    <source>
        <strain evidence="2">GVMAG-M-3300018080-19</strain>
    </source>
</reference>
<dbReference type="InterPro" id="IPR002654">
    <property type="entry name" value="Glyco_trans_25"/>
</dbReference>
<proteinExistence type="predicted"/>
<dbReference type="CDD" id="cd06532">
    <property type="entry name" value="Glyco_transf_25"/>
    <property type="match status" value="1"/>
</dbReference>
<sequence>MWKYPIYGISIRKDRKERFLKRLGTLRKYVKGIHGVNGITLKPRQGCAPGCKLRRGQIGCFFSHRQIWRRMLAANHPIACVFEDDVTFYAHFPQRVIQAIKYLNRHQPKWDVLYLGRNYKKRKNLKKVGPGLVVPGYSWGMFAYIISHRGARKLLKHKHTQQLRVPCDVLLANLGLQGYLNNFALFPCACGYLTLGSDTNRIR</sequence>
<organism evidence="2">
    <name type="scientific">viral metagenome</name>
    <dbReference type="NCBI Taxonomy" id="1070528"/>
    <lineage>
        <taxon>unclassified sequences</taxon>
        <taxon>metagenomes</taxon>
        <taxon>organismal metagenomes</taxon>
    </lineage>
</organism>
<feature type="domain" description="Glycosyl transferase family 25" evidence="1">
    <location>
        <begin position="50"/>
        <end position="170"/>
    </location>
</feature>
<evidence type="ECO:0000259" key="1">
    <source>
        <dbReference type="Pfam" id="PF01755"/>
    </source>
</evidence>
<accession>A0A6C0BQN9</accession>